<proteinExistence type="predicted"/>
<dbReference type="EMBL" id="KK107390">
    <property type="protein sequence ID" value="EZA51440.1"/>
    <property type="molecule type" value="Genomic_DNA"/>
</dbReference>
<gene>
    <name evidence="2" type="ORF">X777_09709</name>
</gene>
<protein>
    <submittedName>
        <fullName evidence="2">Uncharacterized protein</fullName>
    </submittedName>
</protein>
<organism evidence="2 3">
    <name type="scientific">Ooceraea biroi</name>
    <name type="common">Clonal raider ant</name>
    <name type="synonym">Cerapachys biroi</name>
    <dbReference type="NCBI Taxonomy" id="2015173"/>
    <lineage>
        <taxon>Eukaryota</taxon>
        <taxon>Metazoa</taxon>
        <taxon>Ecdysozoa</taxon>
        <taxon>Arthropoda</taxon>
        <taxon>Hexapoda</taxon>
        <taxon>Insecta</taxon>
        <taxon>Pterygota</taxon>
        <taxon>Neoptera</taxon>
        <taxon>Endopterygota</taxon>
        <taxon>Hymenoptera</taxon>
        <taxon>Apocrita</taxon>
        <taxon>Aculeata</taxon>
        <taxon>Formicoidea</taxon>
        <taxon>Formicidae</taxon>
        <taxon>Dorylinae</taxon>
        <taxon>Ooceraea</taxon>
    </lineage>
</organism>
<feature type="non-terminal residue" evidence="2">
    <location>
        <position position="1"/>
    </location>
</feature>
<accession>A0A026W5U5</accession>
<name>A0A026W5U5_OOCBI</name>
<keyword evidence="1" id="KW-0472">Membrane</keyword>
<evidence type="ECO:0000313" key="2">
    <source>
        <dbReference type="EMBL" id="EZA51440.1"/>
    </source>
</evidence>
<feature type="transmembrane region" description="Helical" evidence="1">
    <location>
        <begin position="130"/>
        <end position="155"/>
    </location>
</feature>
<keyword evidence="3" id="KW-1185">Reference proteome</keyword>
<keyword evidence="1" id="KW-0812">Transmembrane</keyword>
<keyword evidence="1" id="KW-1133">Transmembrane helix</keyword>
<evidence type="ECO:0000256" key="1">
    <source>
        <dbReference type="SAM" id="Phobius"/>
    </source>
</evidence>
<dbReference type="AlphaFoldDB" id="A0A026W5U5"/>
<sequence length="173" mass="19382">IRSGYKSVRNKLFTKVDFPRPDSPTTITTFTRICGFTIKVLAVSTARISSFKTASTATAATSPIEATASIVSFPLCYINFDQALVYLYRPIHFQCCFQISQVLKFDITEAFKSTNERKAKNIKRIDQYRFPLCSAYTYLSVSLSLTSLMTLTLSFSKILSTSPCTIPFGKFPT</sequence>
<dbReference type="Proteomes" id="UP000053097">
    <property type="component" value="Unassembled WGS sequence"/>
</dbReference>
<reference evidence="2 3" key="1">
    <citation type="journal article" date="2014" name="Curr. Biol.">
        <title>The genome of the clonal raider ant Cerapachys biroi.</title>
        <authorList>
            <person name="Oxley P.R."/>
            <person name="Ji L."/>
            <person name="Fetter-Pruneda I."/>
            <person name="McKenzie S.K."/>
            <person name="Li C."/>
            <person name="Hu H."/>
            <person name="Zhang G."/>
            <person name="Kronauer D.J."/>
        </authorList>
    </citation>
    <scope>NUCLEOTIDE SEQUENCE [LARGE SCALE GENOMIC DNA]</scope>
</reference>
<evidence type="ECO:0000313" key="3">
    <source>
        <dbReference type="Proteomes" id="UP000053097"/>
    </source>
</evidence>